<proteinExistence type="predicted"/>
<sequence>MECDVFKSTVTDK</sequence>
<protein>
    <submittedName>
        <fullName evidence="1">Uncharacterized protein</fullName>
    </submittedName>
</protein>
<dbReference type="EMBL" id="HACA01001252">
    <property type="protein sequence ID" value="CDW18613.1"/>
    <property type="molecule type" value="Transcribed_RNA"/>
</dbReference>
<evidence type="ECO:0000313" key="1">
    <source>
        <dbReference type="EMBL" id="CDW18613.1"/>
    </source>
</evidence>
<organism evidence="1">
    <name type="scientific">Lepeophtheirus salmonis</name>
    <name type="common">Salmon louse</name>
    <name type="synonym">Caligus salmonis</name>
    <dbReference type="NCBI Taxonomy" id="72036"/>
    <lineage>
        <taxon>Eukaryota</taxon>
        <taxon>Metazoa</taxon>
        <taxon>Ecdysozoa</taxon>
        <taxon>Arthropoda</taxon>
        <taxon>Crustacea</taxon>
        <taxon>Multicrustacea</taxon>
        <taxon>Hexanauplia</taxon>
        <taxon>Copepoda</taxon>
        <taxon>Siphonostomatoida</taxon>
        <taxon>Caligidae</taxon>
        <taxon>Lepeophtheirus</taxon>
    </lineage>
</organism>
<reference evidence="1" key="1">
    <citation type="submission" date="2014-05" db="EMBL/GenBank/DDBJ databases">
        <authorList>
            <person name="Chronopoulou M."/>
        </authorList>
    </citation>
    <scope>NUCLEOTIDE SEQUENCE</scope>
    <source>
        <tissue evidence="1">Whole organism</tissue>
    </source>
</reference>
<accession>A0A0K2SXV7</accession>
<name>A0A0K2SXV7_LEPSM</name>